<evidence type="ECO:0000256" key="2">
    <source>
        <dbReference type="SAM" id="MobiDB-lite"/>
    </source>
</evidence>
<organism evidence="3 4">
    <name type="scientific">Heliobacterium chlorum</name>
    <dbReference type="NCBI Taxonomy" id="2698"/>
    <lineage>
        <taxon>Bacteria</taxon>
        <taxon>Bacillati</taxon>
        <taxon>Bacillota</taxon>
        <taxon>Clostridia</taxon>
        <taxon>Eubacteriales</taxon>
        <taxon>Heliobacteriaceae</taxon>
        <taxon>Heliobacterium</taxon>
    </lineage>
</organism>
<name>A0ABR7T1B2_HELCL</name>
<dbReference type="SUPFAM" id="SSF53271">
    <property type="entry name" value="PRTase-like"/>
    <property type="match status" value="1"/>
</dbReference>
<dbReference type="InterPro" id="IPR000836">
    <property type="entry name" value="PRTase_dom"/>
</dbReference>
<reference evidence="3 4" key="1">
    <citation type="submission" date="2020-07" db="EMBL/GenBank/DDBJ databases">
        <title>Draft whole-genome sequence of Heliobacterium chlorum DSM 3682, type strain.</title>
        <authorList>
            <person name="Kyndt J.A."/>
            <person name="Meyer T.E."/>
            <person name="Imhoff J.F."/>
        </authorList>
    </citation>
    <scope>NUCLEOTIDE SEQUENCE [LARGE SCALE GENOMIC DNA]</scope>
    <source>
        <strain evidence="3 4">DSM 3682</strain>
    </source>
</reference>
<proteinExistence type="inferred from homology"/>
<keyword evidence="4" id="KW-1185">Reference proteome</keyword>
<evidence type="ECO:0000313" key="3">
    <source>
        <dbReference type="EMBL" id="MBC9784471.1"/>
    </source>
</evidence>
<dbReference type="PANTHER" id="PTHR47505:SF1">
    <property type="entry name" value="DNA UTILIZATION PROTEIN YHGH"/>
    <property type="match status" value="1"/>
</dbReference>
<dbReference type="Proteomes" id="UP000617402">
    <property type="component" value="Unassembled WGS sequence"/>
</dbReference>
<comment type="caution">
    <text evidence="3">The sequence shown here is derived from an EMBL/GenBank/DDBJ whole genome shotgun (WGS) entry which is preliminary data.</text>
</comment>
<dbReference type="InterPro" id="IPR051910">
    <property type="entry name" value="ComF/GntX_DNA_util-trans"/>
</dbReference>
<protein>
    <submittedName>
        <fullName evidence="3">ComF family protein</fullName>
    </submittedName>
</protein>
<dbReference type="EMBL" id="JACVHF010000006">
    <property type="protein sequence ID" value="MBC9784471.1"/>
    <property type="molecule type" value="Genomic_DNA"/>
</dbReference>
<evidence type="ECO:0000256" key="1">
    <source>
        <dbReference type="ARBA" id="ARBA00008007"/>
    </source>
</evidence>
<feature type="region of interest" description="Disordered" evidence="2">
    <location>
        <begin position="1"/>
        <end position="30"/>
    </location>
</feature>
<dbReference type="CDD" id="cd06223">
    <property type="entry name" value="PRTases_typeI"/>
    <property type="match status" value="1"/>
</dbReference>
<dbReference type="PANTHER" id="PTHR47505">
    <property type="entry name" value="DNA UTILIZATION PROTEIN YHGH"/>
    <property type="match status" value="1"/>
</dbReference>
<accession>A0ABR7T1B2</accession>
<gene>
    <name evidence="3" type="ORF">H1S01_08095</name>
</gene>
<sequence>MQERSNEETGFRLRWRTEETGERNDGHGDQIKPKELDRYLDWFAAIKETLFPALPDCPLCQQALSIYGQAPGRTGICRRCAGELEQIRLGKVQCSRCGKYMETAGGQTELSLSASKCSDCTRREPPFLQAWNIGPYEGMLRQWIHDLKYRGYQKMARPLGQMLAQRLWEGVPRSSWLNPWGELRGAVIVPIPLHPEKCYRRNFNQASLIAETVCDETGLPLADLLGRRADRTAQAKLGRNERFRNLEGQFFIQEDEKNLLTTTAKKPSTAVIVDDVYTTGATVAEASRPLMEWGVEKIFVLTVAAGIGI</sequence>
<comment type="similarity">
    <text evidence="1">Belongs to the ComF/GntX family.</text>
</comment>
<evidence type="ECO:0000313" key="4">
    <source>
        <dbReference type="Proteomes" id="UP000617402"/>
    </source>
</evidence>
<dbReference type="InterPro" id="IPR029057">
    <property type="entry name" value="PRTase-like"/>
</dbReference>
<dbReference type="RefSeq" id="WP_188039587.1">
    <property type="nucleotide sequence ID" value="NZ_JACVHF010000006.1"/>
</dbReference>
<dbReference type="Gene3D" id="3.40.50.2020">
    <property type="match status" value="1"/>
</dbReference>